<reference evidence="7 8" key="1">
    <citation type="journal article" date="2014" name="BMC Genomics">
        <title>Comparative genomics of the major fungal agents of human and animal Sporotrichosis: Sporothrix schenckii and Sporothrix brasiliensis.</title>
        <authorList>
            <person name="Teixeira M.M."/>
            <person name="de Almeida L.G."/>
            <person name="Kubitschek-Barreira P."/>
            <person name="Alves F.L."/>
            <person name="Kioshima E.S."/>
            <person name="Abadio A.K."/>
            <person name="Fernandes L."/>
            <person name="Derengowski L.S."/>
            <person name="Ferreira K.S."/>
            <person name="Souza R.C."/>
            <person name="Ruiz J.C."/>
            <person name="de Andrade N.C."/>
            <person name="Paes H.C."/>
            <person name="Nicola A.M."/>
            <person name="Albuquerque P."/>
            <person name="Gerber A.L."/>
            <person name="Martins V.P."/>
            <person name="Peconick L.D."/>
            <person name="Neto A.V."/>
            <person name="Chaucanez C.B."/>
            <person name="Silva P.A."/>
            <person name="Cunha O.L."/>
            <person name="de Oliveira F.F."/>
            <person name="dos Santos T.C."/>
            <person name="Barros A.L."/>
            <person name="Soares M.A."/>
            <person name="de Oliveira L.M."/>
            <person name="Marini M.M."/>
            <person name="Villalobos-Duno H."/>
            <person name="Cunha M.M."/>
            <person name="de Hoog S."/>
            <person name="da Silveira J.F."/>
            <person name="Henrissat B."/>
            <person name="Nino-Vega G.A."/>
            <person name="Cisalpino P.S."/>
            <person name="Mora-Montes H.M."/>
            <person name="Almeida S.R."/>
            <person name="Stajich J.E."/>
            <person name="Lopes-Bezerra L.M."/>
            <person name="Vasconcelos A.T."/>
            <person name="Felipe M.S."/>
        </authorList>
    </citation>
    <scope>NUCLEOTIDE SEQUENCE [LARGE SCALE GENOMIC DNA]</scope>
    <source>
        <strain evidence="7 8">1099-18</strain>
    </source>
</reference>
<keyword evidence="4 5" id="KW-0472">Membrane</keyword>
<sequence length="164" mass="17705">MAFNWVLILRAQQLIFSLIVLGLSAYVVNWYTMDTRTASPTQVNFLVAVPVISILSLAYNEGVSRFAPRLYMPYVAIGIDALNSVLYFGGFIALAVFLNGLLFCRGNVCGSARAATAFSALSFGAWTSSAVLMALAKFRGGARKPNPRTQGMYAAEMKDAASRA</sequence>
<evidence type="ECO:0000256" key="2">
    <source>
        <dbReference type="ARBA" id="ARBA00022692"/>
    </source>
</evidence>
<reference evidence="7 8" key="2">
    <citation type="journal article" date="2015" name="Eukaryot. Cell">
        <title>Asexual propagation of a virulent clone complex in a human and feline outbreak of sporotrichosis.</title>
        <authorList>
            <person name="Teixeira Mde M."/>
            <person name="Rodrigues A.M."/>
            <person name="Tsui C.K."/>
            <person name="de Almeida L.G."/>
            <person name="Van Diepeningen A.D."/>
            <person name="van den Ende B.G."/>
            <person name="Fernandes G.F."/>
            <person name="Kano R."/>
            <person name="Hamelin R.C."/>
            <person name="Lopes-Bezerra L.M."/>
            <person name="Vasconcelos A.T."/>
            <person name="de Hoog S."/>
            <person name="de Camargo Z.P."/>
            <person name="Felipe M.S."/>
        </authorList>
    </citation>
    <scope>NUCLEOTIDE SEQUENCE [LARGE SCALE GENOMIC DNA]</scope>
    <source>
        <strain evidence="7 8">1099-18</strain>
    </source>
</reference>
<evidence type="ECO:0000256" key="4">
    <source>
        <dbReference type="ARBA" id="ARBA00023136"/>
    </source>
</evidence>
<feature type="transmembrane region" description="Helical" evidence="5">
    <location>
        <begin position="117"/>
        <end position="136"/>
    </location>
</feature>
<dbReference type="Pfam" id="PF01284">
    <property type="entry name" value="MARVEL"/>
    <property type="match status" value="1"/>
</dbReference>
<dbReference type="OrthoDB" id="2117453at2759"/>
<dbReference type="KEGG" id="ssck:SPSK_09817"/>
<feature type="transmembrane region" description="Helical" evidence="5">
    <location>
        <begin position="12"/>
        <end position="31"/>
    </location>
</feature>
<feature type="domain" description="MARVEL" evidence="6">
    <location>
        <begin position="7"/>
        <end position="132"/>
    </location>
</feature>
<proteinExistence type="predicted"/>
<accession>A0A0F2M8W3</accession>
<feature type="transmembrane region" description="Helical" evidence="5">
    <location>
        <begin position="71"/>
        <end position="97"/>
    </location>
</feature>
<dbReference type="GeneID" id="27671663"/>
<gene>
    <name evidence="7" type="ORF">SPSK_09817</name>
</gene>
<dbReference type="PANTHER" id="PTHR37451">
    <property type="entry name" value="MARVEL DOMAIN"/>
    <property type="match status" value="1"/>
</dbReference>
<dbReference type="AlphaFoldDB" id="A0A0F2M8W3"/>
<keyword evidence="3 5" id="KW-1133">Transmembrane helix</keyword>
<protein>
    <recommendedName>
        <fullName evidence="6">MARVEL domain-containing protein</fullName>
    </recommendedName>
</protein>
<dbReference type="Proteomes" id="UP000033710">
    <property type="component" value="Unassembled WGS sequence"/>
</dbReference>
<dbReference type="PANTHER" id="PTHR37451:SF5">
    <property type="entry name" value="MARVEL DOMAIN-CONTAINING PROTEIN"/>
    <property type="match status" value="1"/>
</dbReference>
<evidence type="ECO:0000313" key="7">
    <source>
        <dbReference type="EMBL" id="KJR85519.1"/>
    </source>
</evidence>
<keyword evidence="2 5" id="KW-0812">Transmembrane</keyword>
<evidence type="ECO:0000259" key="6">
    <source>
        <dbReference type="Pfam" id="PF01284"/>
    </source>
</evidence>
<dbReference type="EMBL" id="AXCR01000007">
    <property type="protein sequence ID" value="KJR85519.1"/>
    <property type="molecule type" value="Genomic_DNA"/>
</dbReference>
<dbReference type="RefSeq" id="XP_016588195.1">
    <property type="nucleotide sequence ID" value="XM_016736386.1"/>
</dbReference>
<dbReference type="GO" id="GO:0016020">
    <property type="term" value="C:membrane"/>
    <property type="evidence" value="ECO:0007669"/>
    <property type="project" value="UniProtKB-SubCell"/>
</dbReference>
<dbReference type="InterPro" id="IPR008253">
    <property type="entry name" value="Marvel"/>
</dbReference>
<dbReference type="VEuPathDB" id="FungiDB:SPSK_09817"/>
<evidence type="ECO:0000256" key="3">
    <source>
        <dbReference type="ARBA" id="ARBA00022989"/>
    </source>
</evidence>
<organism evidence="7 8">
    <name type="scientific">Sporothrix schenckii 1099-18</name>
    <dbReference type="NCBI Taxonomy" id="1397361"/>
    <lineage>
        <taxon>Eukaryota</taxon>
        <taxon>Fungi</taxon>
        <taxon>Dikarya</taxon>
        <taxon>Ascomycota</taxon>
        <taxon>Pezizomycotina</taxon>
        <taxon>Sordariomycetes</taxon>
        <taxon>Sordariomycetidae</taxon>
        <taxon>Ophiostomatales</taxon>
        <taxon>Ophiostomataceae</taxon>
        <taxon>Sporothrix</taxon>
    </lineage>
</organism>
<comment type="subcellular location">
    <subcellularLocation>
        <location evidence="1">Membrane</location>
        <topology evidence="1">Multi-pass membrane protein</topology>
    </subcellularLocation>
</comment>
<evidence type="ECO:0000256" key="5">
    <source>
        <dbReference type="SAM" id="Phobius"/>
    </source>
</evidence>
<name>A0A0F2M8W3_SPOSC</name>
<evidence type="ECO:0000256" key="1">
    <source>
        <dbReference type="ARBA" id="ARBA00004141"/>
    </source>
</evidence>
<feature type="transmembrane region" description="Helical" evidence="5">
    <location>
        <begin position="43"/>
        <end position="59"/>
    </location>
</feature>
<comment type="caution">
    <text evidence="7">The sequence shown here is derived from an EMBL/GenBank/DDBJ whole genome shotgun (WGS) entry which is preliminary data.</text>
</comment>
<evidence type="ECO:0000313" key="8">
    <source>
        <dbReference type="Proteomes" id="UP000033710"/>
    </source>
</evidence>